<feature type="domain" description="DNA binding HTH" evidence="1">
    <location>
        <begin position="40"/>
        <end position="83"/>
    </location>
</feature>
<evidence type="ECO:0000259" key="1">
    <source>
        <dbReference type="Pfam" id="PF02954"/>
    </source>
</evidence>
<dbReference type="GO" id="GO:0043565">
    <property type="term" value="F:sequence-specific DNA binding"/>
    <property type="evidence" value="ECO:0007669"/>
    <property type="project" value="InterPro"/>
</dbReference>
<dbReference type="Pfam" id="PF02954">
    <property type="entry name" value="HTH_8"/>
    <property type="match status" value="1"/>
</dbReference>
<evidence type="ECO:0000313" key="3">
    <source>
        <dbReference type="Proteomes" id="UP000605201"/>
    </source>
</evidence>
<proteinExistence type="predicted"/>
<reference evidence="2 3" key="1">
    <citation type="submission" date="2020-08" db="EMBL/GenBank/DDBJ databases">
        <title>Bridging the membrane lipid divide: bacteria of the FCB group superphylum have the potential to synthesize archaeal ether lipids.</title>
        <authorList>
            <person name="Villanueva L."/>
            <person name="Von Meijenfeldt F.A.B."/>
            <person name="Westbye A.B."/>
            <person name="Yadav S."/>
            <person name="Hopmans E.C."/>
            <person name="Dutilh B.E."/>
            <person name="Sinninghe Damste J.S."/>
        </authorList>
    </citation>
    <scope>NUCLEOTIDE SEQUENCE [LARGE SCALE GENOMIC DNA]</scope>
    <source>
        <strain evidence="2">NIOZ-UU17</strain>
    </source>
</reference>
<dbReference type="Gene3D" id="1.10.10.60">
    <property type="entry name" value="Homeodomain-like"/>
    <property type="match status" value="1"/>
</dbReference>
<dbReference type="InterPro" id="IPR002197">
    <property type="entry name" value="HTH_Fis"/>
</dbReference>
<evidence type="ECO:0000313" key="2">
    <source>
        <dbReference type="EMBL" id="MBC8431936.1"/>
    </source>
</evidence>
<dbReference type="AlphaFoldDB" id="A0A8J6P1A8"/>
<dbReference type="SUPFAM" id="SSF46689">
    <property type="entry name" value="Homeodomain-like"/>
    <property type="match status" value="1"/>
</dbReference>
<organism evidence="2 3">
    <name type="scientific">Candidatus Desulfatibia vada</name>
    <dbReference type="NCBI Taxonomy" id="2841696"/>
    <lineage>
        <taxon>Bacteria</taxon>
        <taxon>Pseudomonadati</taxon>
        <taxon>Thermodesulfobacteriota</taxon>
        <taxon>Desulfobacteria</taxon>
        <taxon>Desulfobacterales</taxon>
        <taxon>Desulfobacterales incertae sedis</taxon>
        <taxon>Candidatus Desulfatibia</taxon>
    </lineage>
</organism>
<dbReference type="InterPro" id="IPR009057">
    <property type="entry name" value="Homeodomain-like_sf"/>
</dbReference>
<protein>
    <recommendedName>
        <fullName evidence="1">DNA binding HTH domain-containing protein</fullName>
    </recommendedName>
</protein>
<sequence length="89" mass="9723">MLERAIITTPDSVLRLSEVLGSQTETRTETADAAANLSALADVERRHILTVLKATNWRISGPNGAAKILGLNPSTLRFRIKKLGIQKNE</sequence>
<accession>A0A8J6P1A8</accession>
<dbReference type="Proteomes" id="UP000605201">
    <property type="component" value="Unassembled WGS sequence"/>
</dbReference>
<comment type="caution">
    <text evidence="2">The sequence shown here is derived from an EMBL/GenBank/DDBJ whole genome shotgun (WGS) entry which is preliminary data.</text>
</comment>
<name>A0A8J6P1A8_9BACT</name>
<gene>
    <name evidence="2" type="ORF">H8D96_08440</name>
</gene>
<dbReference type="EMBL" id="JACNIG010000193">
    <property type="protein sequence ID" value="MBC8431936.1"/>
    <property type="molecule type" value="Genomic_DNA"/>
</dbReference>